<dbReference type="OrthoDB" id="783438at2759"/>
<evidence type="ECO:0000256" key="3">
    <source>
        <dbReference type="ARBA" id="ARBA00022824"/>
    </source>
</evidence>
<feature type="compositionally biased region" description="Low complexity" evidence="7">
    <location>
        <begin position="43"/>
        <end position="56"/>
    </location>
</feature>
<dbReference type="PROSITE" id="PS50845">
    <property type="entry name" value="RETICULON"/>
    <property type="match status" value="1"/>
</dbReference>
<dbReference type="EMBL" id="JAAARO010000008">
    <property type="protein sequence ID" value="KAF5744086.1"/>
    <property type="molecule type" value="Genomic_DNA"/>
</dbReference>
<keyword evidence="2 6" id="KW-0812">Transmembrane</keyword>
<dbReference type="InterPro" id="IPR044647">
    <property type="entry name" value="RTNLB17/18/21"/>
</dbReference>
<feature type="compositionally biased region" description="Basic and acidic residues" evidence="7">
    <location>
        <begin position="125"/>
        <end position="144"/>
    </location>
</feature>
<dbReference type="InParanoid" id="A0A7J7DDD7"/>
<dbReference type="InterPro" id="IPR003388">
    <property type="entry name" value="Reticulon"/>
</dbReference>
<evidence type="ECO:0000256" key="1">
    <source>
        <dbReference type="ARBA" id="ARBA00004477"/>
    </source>
</evidence>
<accession>A0A7J7DDD7</accession>
<evidence type="ECO:0000313" key="9">
    <source>
        <dbReference type="EMBL" id="KAF5744086.1"/>
    </source>
</evidence>
<evidence type="ECO:0000256" key="2">
    <source>
        <dbReference type="ARBA" id="ARBA00022692"/>
    </source>
</evidence>
<dbReference type="Proteomes" id="UP000593562">
    <property type="component" value="Unassembled WGS sequence"/>
</dbReference>
<proteinExistence type="predicted"/>
<keyword evidence="10" id="KW-1185">Reference proteome</keyword>
<keyword evidence="3 6" id="KW-0256">Endoplasmic reticulum</keyword>
<feature type="transmembrane region" description="Helical" evidence="6">
    <location>
        <begin position="307"/>
        <end position="331"/>
    </location>
</feature>
<name>A0A7J7DDD7_TRIWF</name>
<evidence type="ECO:0000259" key="8">
    <source>
        <dbReference type="PROSITE" id="PS50845"/>
    </source>
</evidence>
<feature type="domain" description="Reticulon" evidence="8">
    <location>
        <begin position="189"/>
        <end position="347"/>
    </location>
</feature>
<keyword evidence="5 6" id="KW-0472">Membrane</keyword>
<comment type="subcellular location">
    <subcellularLocation>
        <location evidence="1 6">Endoplasmic reticulum membrane</location>
        <topology evidence="1 6">Multi-pass membrane protein</topology>
    </subcellularLocation>
</comment>
<evidence type="ECO:0000256" key="6">
    <source>
        <dbReference type="RuleBase" id="RU363132"/>
    </source>
</evidence>
<gene>
    <name evidence="9" type="ORF">HS088_TW08G00679</name>
</gene>
<organism evidence="9 10">
    <name type="scientific">Tripterygium wilfordii</name>
    <name type="common">Thunder God vine</name>
    <dbReference type="NCBI Taxonomy" id="458696"/>
    <lineage>
        <taxon>Eukaryota</taxon>
        <taxon>Viridiplantae</taxon>
        <taxon>Streptophyta</taxon>
        <taxon>Embryophyta</taxon>
        <taxon>Tracheophyta</taxon>
        <taxon>Spermatophyta</taxon>
        <taxon>Magnoliopsida</taxon>
        <taxon>eudicotyledons</taxon>
        <taxon>Gunneridae</taxon>
        <taxon>Pentapetalae</taxon>
        <taxon>rosids</taxon>
        <taxon>fabids</taxon>
        <taxon>Celastrales</taxon>
        <taxon>Celastraceae</taxon>
        <taxon>Tripterygium</taxon>
    </lineage>
</organism>
<evidence type="ECO:0000256" key="5">
    <source>
        <dbReference type="ARBA" id="ARBA00023136"/>
    </source>
</evidence>
<protein>
    <recommendedName>
        <fullName evidence="6">Reticulon-like protein</fullName>
    </recommendedName>
</protein>
<evidence type="ECO:0000256" key="4">
    <source>
        <dbReference type="ARBA" id="ARBA00022989"/>
    </source>
</evidence>
<feature type="region of interest" description="Disordered" evidence="7">
    <location>
        <begin position="34"/>
        <end position="57"/>
    </location>
</feature>
<dbReference type="Pfam" id="PF02453">
    <property type="entry name" value="Reticulon"/>
    <property type="match status" value="1"/>
</dbReference>
<comment type="caution">
    <text evidence="6">Lacks conserved residue(s) required for the propagation of feature annotation.</text>
</comment>
<dbReference type="PANTHER" id="PTHR46626:SF2">
    <property type="entry name" value="RETICULON-LIKE PROTEIN B17"/>
    <property type="match status" value="1"/>
</dbReference>
<feature type="region of interest" description="Disordered" evidence="7">
    <location>
        <begin position="93"/>
        <end position="180"/>
    </location>
</feature>
<evidence type="ECO:0000256" key="7">
    <source>
        <dbReference type="SAM" id="MobiDB-lite"/>
    </source>
</evidence>
<dbReference type="GO" id="GO:0005789">
    <property type="term" value="C:endoplasmic reticulum membrane"/>
    <property type="evidence" value="ECO:0007669"/>
    <property type="project" value="UniProtKB-SubCell"/>
</dbReference>
<sequence length="426" mass="47465">MDSTPPSLRSNPHANTKSASRLARIAFSVESKQPSNLSLDLISASPTNSPSPSAVSLRSYNGLPLRELLLLSPSPLRKSRTRLADRIEMVEDGVEPTSATRRRCKNRGAQMGCASPRNTRRSRRRSEAEMKEERDPGLVEEIGKARKSRNSGRSKKENLSLVPLVPSPSPSPKNDDGDRGNFDRIGMVVADLITWKDVAKSSLWFGFGCLCFLSSCFAQGVNFSIFSAISQLGLLFLGAAVFSNSFCQRNNVETKSEFKLKEEDILRLCRLILPATNLAISKTRNLFSGEPSMTLKVTPFLLLGAEYGHLITLWRLCALGFFVSFTVPRLYYCYCIQINQKVENMKRRVIEAWRACSHKKIVVASAATAFWNLSNIKTRIFTAFISLVVLQYCRQHLVAKSEEEQAEEGEQEHPQLALVAAEGQEP</sequence>
<reference evidence="9 10" key="1">
    <citation type="journal article" date="2020" name="Nat. Commun.">
        <title>Genome of Tripterygium wilfordii and identification of cytochrome P450 involved in triptolide biosynthesis.</title>
        <authorList>
            <person name="Tu L."/>
            <person name="Su P."/>
            <person name="Zhang Z."/>
            <person name="Gao L."/>
            <person name="Wang J."/>
            <person name="Hu T."/>
            <person name="Zhou J."/>
            <person name="Zhang Y."/>
            <person name="Zhao Y."/>
            <person name="Liu Y."/>
            <person name="Song Y."/>
            <person name="Tong Y."/>
            <person name="Lu Y."/>
            <person name="Yang J."/>
            <person name="Xu C."/>
            <person name="Jia M."/>
            <person name="Peters R.J."/>
            <person name="Huang L."/>
            <person name="Gao W."/>
        </authorList>
    </citation>
    <scope>NUCLEOTIDE SEQUENCE [LARGE SCALE GENOMIC DNA]</scope>
    <source>
        <strain evidence="10">cv. XIE 37</strain>
        <tissue evidence="9">Leaf</tissue>
    </source>
</reference>
<dbReference type="AlphaFoldDB" id="A0A7J7DDD7"/>
<keyword evidence="4 6" id="KW-1133">Transmembrane helix</keyword>
<comment type="caution">
    <text evidence="9">The sequence shown here is derived from an EMBL/GenBank/DDBJ whole genome shotgun (WGS) entry which is preliminary data.</text>
</comment>
<dbReference type="FunCoup" id="A0A7J7DDD7">
    <property type="interactions" value="610"/>
</dbReference>
<evidence type="ECO:0000313" key="10">
    <source>
        <dbReference type="Proteomes" id="UP000593562"/>
    </source>
</evidence>
<dbReference type="PANTHER" id="PTHR46626">
    <property type="entry name" value="RETICULON-LIKE PROTEIN B17"/>
    <property type="match status" value="1"/>
</dbReference>